<evidence type="ECO:0000313" key="2">
    <source>
        <dbReference type="Proteomes" id="UP001179181"/>
    </source>
</evidence>
<dbReference type="InterPro" id="IPR000801">
    <property type="entry name" value="Esterase-like"/>
</dbReference>
<protein>
    <submittedName>
        <fullName evidence="1">Enterochelin esterase-like enzyme</fullName>
    </submittedName>
</protein>
<dbReference type="InterPro" id="IPR029058">
    <property type="entry name" value="AB_hydrolase_fold"/>
</dbReference>
<dbReference type="Gene3D" id="3.40.50.1820">
    <property type="entry name" value="alpha/beta hydrolase"/>
    <property type="match status" value="1"/>
</dbReference>
<comment type="caution">
    <text evidence="1">The sequence shown here is derived from an EMBL/GenBank/DDBJ whole genome shotgun (WGS) entry which is preliminary data.</text>
</comment>
<accession>A0ABX0UMP3</accession>
<sequence>MPKGFDSVREGIAAGKIDSIQYRAARRNMGATGGIAGFNENALKMFENELKLGAIPFVESSYRVETTSAGRALAGLSMGGLQTLYAGVKNNDMFSYLGVFSSGWFANNTTPPAPHYEKIDKYYL</sequence>
<dbReference type="EMBL" id="JAASQJ010000002">
    <property type="protein sequence ID" value="NIJ52715.1"/>
    <property type="molecule type" value="Genomic_DNA"/>
</dbReference>
<dbReference type="Proteomes" id="UP001179181">
    <property type="component" value="Unassembled WGS sequence"/>
</dbReference>
<dbReference type="Pfam" id="PF00756">
    <property type="entry name" value="Esterase"/>
    <property type="match status" value="1"/>
</dbReference>
<reference evidence="1 2" key="1">
    <citation type="submission" date="2020-03" db="EMBL/GenBank/DDBJ databases">
        <title>Genomic Encyclopedia of Type Strains, Phase IV (KMG-IV): sequencing the most valuable type-strain genomes for metagenomic binning, comparative biology and taxonomic classification.</title>
        <authorList>
            <person name="Goeker M."/>
        </authorList>
    </citation>
    <scope>NUCLEOTIDE SEQUENCE [LARGE SCALE GENOMIC DNA]</scope>
    <source>
        <strain evidence="1 2">DSM 102865</strain>
    </source>
</reference>
<name>A0ABX0UMP3_9BACT</name>
<proteinExistence type="predicted"/>
<organism evidence="1 2">
    <name type="scientific">Dyadobacter arcticus</name>
    <dbReference type="NCBI Taxonomy" id="1078754"/>
    <lineage>
        <taxon>Bacteria</taxon>
        <taxon>Pseudomonadati</taxon>
        <taxon>Bacteroidota</taxon>
        <taxon>Cytophagia</taxon>
        <taxon>Cytophagales</taxon>
        <taxon>Spirosomataceae</taxon>
        <taxon>Dyadobacter</taxon>
    </lineage>
</organism>
<evidence type="ECO:0000313" key="1">
    <source>
        <dbReference type="EMBL" id="NIJ52715.1"/>
    </source>
</evidence>
<gene>
    <name evidence="1" type="ORF">FHS68_001885</name>
</gene>
<dbReference type="SUPFAM" id="SSF53474">
    <property type="entry name" value="alpha/beta-Hydrolases"/>
    <property type="match status" value="1"/>
</dbReference>
<keyword evidence="2" id="KW-1185">Reference proteome</keyword>